<dbReference type="Pfam" id="PF03619">
    <property type="entry name" value="Solute_trans_a"/>
    <property type="match status" value="1"/>
</dbReference>
<evidence type="ECO:0000313" key="7">
    <source>
        <dbReference type="EMBL" id="TVY52321.1"/>
    </source>
</evidence>
<dbReference type="PANTHER" id="PTHR23423">
    <property type="entry name" value="ORGANIC SOLUTE TRANSPORTER-RELATED"/>
    <property type="match status" value="1"/>
</dbReference>
<dbReference type="EMBL" id="QGMG01000635">
    <property type="protein sequence ID" value="TVY52321.1"/>
    <property type="molecule type" value="Genomic_DNA"/>
</dbReference>
<feature type="chain" id="PRO_5028869487" evidence="6">
    <location>
        <begin position="20"/>
        <end position="335"/>
    </location>
</feature>
<evidence type="ECO:0000256" key="1">
    <source>
        <dbReference type="ARBA" id="ARBA00004141"/>
    </source>
</evidence>
<evidence type="ECO:0000256" key="6">
    <source>
        <dbReference type="SAM" id="SignalP"/>
    </source>
</evidence>
<proteinExistence type="predicted"/>
<keyword evidence="8" id="KW-1185">Reference proteome</keyword>
<dbReference type="Proteomes" id="UP000481288">
    <property type="component" value="Unassembled WGS sequence"/>
</dbReference>
<gene>
    <name evidence="7" type="primary">TMEM184C</name>
    <name evidence="7" type="ORF">LCER1_G005462</name>
</gene>
<protein>
    <submittedName>
        <fullName evidence="7">Transmembrane protein</fullName>
    </submittedName>
</protein>
<feature type="transmembrane region" description="Helical" evidence="5">
    <location>
        <begin position="67"/>
        <end position="95"/>
    </location>
</feature>
<dbReference type="InterPro" id="IPR005178">
    <property type="entry name" value="Ostalpha/TMEM184C"/>
</dbReference>
<comment type="caution">
    <text evidence="7">The sequence shown here is derived from an EMBL/GenBank/DDBJ whole genome shotgun (WGS) entry which is preliminary data.</text>
</comment>
<evidence type="ECO:0000256" key="4">
    <source>
        <dbReference type="ARBA" id="ARBA00023136"/>
    </source>
</evidence>
<keyword evidence="3 5" id="KW-1133">Transmembrane helix</keyword>
<comment type="subcellular location">
    <subcellularLocation>
        <location evidence="1">Membrane</location>
        <topology evidence="1">Multi-pass membrane protein</topology>
    </subcellularLocation>
</comment>
<reference evidence="7 8" key="1">
    <citation type="submission" date="2018-05" db="EMBL/GenBank/DDBJ databases">
        <title>Whole genome sequencing for identification of molecular markers to develop diagnostic detection tools for the regulated plant pathogen Lachnellula willkommii.</title>
        <authorList>
            <person name="Giroux E."/>
            <person name="Bilodeau G."/>
        </authorList>
    </citation>
    <scope>NUCLEOTIDE SEQUENCE [LARGE SCALE GENOMIC DNA]</scope>
    <source>
        <strain evidence="7 8">CBS 625.97</strain>
    </source>
</reference>
<dbReference type="AlphaFoldDB" id="A0A7D8UY51"/>
<name>A0A7D8UY51_9HELO</name>
<feature type="transmembrane region" description="Helical" evidence="5">
    <location>
        <begin position="148"/>
        <end position="167"/>
    </location>
</feature>
<feature type="transmembrane region" description="Helical" evidence="5">
    <location>
        <begin position="187"/>
        <end position="206"/>
    </location>
</feature>
<sequence>MVPVFSLVTFLSVAFNGSAIYIKTIEDVYEGIAFSSFFLLLCEFIQENEEDRQAFLASSGSMKQHKAACIGVFQFPIAMLLELVVTDITQAAGIYCAQSNKLYFSKIWITDLLLLLALSTGVAIMSVLRFYGATKAVTKPRKPLSKLVGFKAIIGLSFLQNIVFSFLQSSMKPTEHYTYNDLTIGLPNLLLSVEMVIFSLAFLYVFRAHEYYATKGASVVPLGHGGYQGGFLGVKAIITAFSIIDILKGIISLLSMSAKDKASTRPSKARDTGSSTEYERIGMQSTYGQAPEYPHNAAHPQGMPYQQGSVYQQENVQYDGYQAGTPFNQDTGYHH</sequence>
<feature type="signal peptide" evidence="6">
    <location>
        <begin position="1"/>
        <end position="19"/>
    </location>
</feature>
<evidence type="ECO:0000313" key="8">
    <source>
        <dbReference type="Proteomes" id="UP000481288"/>
    </source>
</evidence>
<evidence type="ECO:0000256" key="2">
    <source>
        <dbReference type="ARBA" id="ARBA00022692"/>
    </source>
</evidence>
<evidence type="ECO:0000256" key="5">
    <source>
        <dbReference type="SAM" id="Phobius"/>
    </source>
</evidence>
<feature type="transmembrane region" description="Helical" evidence="5">
    <location>
        <begin position="107"/>
        <end position="128"/>
    </location>
</feature>
<evidence type="ECO:0000256" key="3">
    <source>
        <dbReference type="ARBA" id="ARBA00022989"/>
    </source>
</evidence>
<dbReference type="GO" id="GO:0016020">
    <property type="term" value="C:membrane"/>
    <property type="evidence" value="ECO:0007669"/>
    <property type="project" value="UniProtKB-SubCell"/>
</dbReference>
<organism evidence="7 8">
    <name type="scientific">Lachnellula cervina</name>
    <dbReference type="NCBI Taxonomy" id="1316786"/>
    <lineage>
        <taxon>Eukaryota</taxon>
        <taxon>Fungi</taxon>
        <taxon>Dikarya</taxon>
        <taxon>Ascomycota</taxon>
        <taxon>Pezizomycotina</taxon>
        <taxon>Leotiomycetes</taxon>
        <taxon>Helotiales</taxon>
        <taxon>Lachnaceae</taxon>
        <taxon>Lachnellula</taxon>
    </lineage>
</organism>
<keyword evidence="4 5" id="KW-0472">Membrane</keyword>
<dbReference type="OrthoDB" id="5348404at2759"/>
<keyword evidence="2 5" id="KW-0812">Transmembrane</keyword>
<dbReference type="SMART" id="SM01417">
    <property type="entry name" value="Solute_trans_a"/>
    <property type="match status" value="1"/>
</dbReference>
<accession>A0A7D8UY51</accession>
<keyword evidence="6" id="KW-0732">Signal</keyword>